<dbReference type="GO" id="GO:0000035">
    <property type="term" value="F:acyl binding"/>
    <property type="evidence" value="ECO:0007669"/>
    <property type="project" value="TreeGrafter"/>
</dbReference>
<dbReference type="PANTHER" id="PTHR20863:SF76">
    <property type="entry name" value="CARRIER DOMAIN-CONTAINING PROTEIN"/>
    <property type="match status" value="1"/>
</dbReference>
<evidence type="ECO:0000256" key="5">
    <source>
        <dbReference type="ARBA" id="ARBA00023098"/>
    </source>
</evidence>
<reference evidence="9 11" key="2">
    <citation type="submission" date="2021-06" db="EMBL/GenBank/DDBJ databases">
        <authorList>
            <person name="Sun Q."/>
            <person name="Li D."/>
        </authorList>
    </citation>
    <scope>NUCLEOTIDE SEQUENCE [LARGE SCALE GENOMIC DNA]</scope>
    <source>
        <strain evidence="9 11">N19</strain>
    </source>
</reference>
<dbReference type="RefSeq" id="WP_007286056.1">
    <property type="nucleotide sequence ID" value="NZ_BAABXU010000001.1"/>
</dbReference>
<dbReference type="SUPFAM" id="SSF47336">
    <property type="entry name" value="ACP-like"/>
    <property type="match status" value="1"/>
</dbReference>
<proteinExistence type="inferred from homology"/>
<dbReference type="HAMAP" id="MF_01217">
    <property type="entry name" value="Acyl_carrier"/>
    <property type="match status" value="1"/>
</dbReference>
<dbReference type="GO" id="GO:0016020">
    <property type="term" value="C:membrane"/>
    <property type="evidence" value="ECO:0007669"/>
    <property type="project" value="GOC"/>
</dbReference>
<keyword evidence="7" id="KW-0963">Cytoplasm</keyword>
<gene>
    <name evidence="10" type="primary">acpA_2</name>
    <name evidence="7" type="synonym">acpP</name>
    <name evidence="10" type="ORF">IBLFYP30_01914</name>
    <name evidence="9" type="ORF">KQI20_11005</name>
</gene>
<evidence type="ECO:0000256" key="7">
    <source>
        <dbReference type="HAMAP-Rule" id="MF_01217"/>
    </source>
</evidence>
<dbReference type="Proteomes" id="UP001196301">
    <property type="component" value="Unassembled WGS sequence"/>
</dbReference>
<evidence type="ECO:0000256" key="4">
    <source>
        <dbReference type="ARBA" id="ARBA00022832"/>
    </source>
</evidence>
<accession>A0A6N3CJM8</accession>
<dbReference type="AlphaFoldDB" id="A0A6N3CJM8"/>
<feature type="domain" description="Carrier" evidence="8">
    <location>
        <begin position="1"/>
        <end position="71"/>
    </location>
</feature>
<keyword evidence="4 7" id="KW-0276">Fatty acid metabolism</keyword>
<comment type="function">
    <text evidence="7">Carrier of the growing fatty acid chain in fatty acid biosynthesis.</text>
</comment>
<dbReference type="InterPro" id="IPR009081">
    <property type="entry name" value="PP-bd_ACP"/>
</dbReference>
<keyword evidence="11" id="KW-1185">Reference proteome</keyword>
<dbReference type="EMBL" id="CACRUE010000030">
    <property type="protein sequence ID" value="VYU16920.1"/>
    <property type="molecule type" value="Genomic_DNA"/>
</dbReference>
<comment type="pathway">
    <text evidence="7">Lipid metabolism; fatty acid biosynthesis.</text>
</comment>
<reference evidence="10" key="1">
    <citation type="submission" date="2019-11" db="EMBL/GenBank/DDBJ databases">
        <authorList>
            <person name="Feng L."/>
        </authorList>
    </citation>
    <scope>NUCLEOTIDE SEQUENCE</scope>
    <source>
        <strain evidence="10">IbartlettiiLFYP30</strain>
    </source>
</reference>
<keyword evidence="3 7" id="KW-0597">Phosphoprotein</keyword>
<dbReference type="EMBL" id="JAHLOQ010000034">
    <property type="protein sequence ID" value="MBU5336969.1"/>
    <property type="molecule type" value="Genomic_DNA"/>
</dbReference>
<dbReference type="UniPathway" id="UPA00094"/>
<dbReference type="Gene3D" id="1.10.1200.10">
    <property type="entry name" value="ACP-like"/>
    <property type="match status" value="1"/>
</dbReference>
<dbReference type="GO" id="GO:0009245">
    <property type="term" value="P:lipid A biosynthetic process"/>
    <property type="evidence" value="ECO:0007669"/>
    <property type="project" value="TreeGrafter"/>
</dbReference>
<keyword evidence="5 7" id="KW-0443">Lipid metabolism</keyword>
<dbReference type="GeneID" id="89564420"/>
<evidence type="ECO:0000259" key="8">
    <source>
        <dbReference type="PROSITE" id="PS50075"/>
    </source>
</evidence>
<comment type="subcellular location">
    <subcellularLocation>
        <location evidence="7">Cytoplasm</location>
    </subcellularLocation>
</comment>
<evidence type="ECO:0000256" key="2">
    <source>
        <dbReference type="ARBA" id="ARBA00022516"/>
    </source>
</evidence>
<dbReference type="PANTHER" id="PTHR20863">
    <property type="entry name" value="ACYL CARRIER PROTEIN"/>
    <property type="match status" value="1"/>
</dbReference>
<evidence type="ECO:0000313" key="11">
    <source>
        <dbReference type="Proteomes" id="UP001196301"/>
    </source>
</evidence>
<dbReference type="PROSITE" id="PS50075">
    <property type="entry name" value="CARRIER"/>
    <property type="match status" value="1"/>
</dbReference>
<comment type="similarity">
    <text evidence="7">Belongs to the acyl carrier protein (ACP) family.</text>
</comment>
<evidence type="ECO:0000256" key="6">
    <source>
        <dbReference type="ARBA" id="ARBA00023160"/>
    </source>
</evidence>
<dbReference type="GO" id="GO:0005829">
    <property type="term" value="C:cytosol"/>
    <property type="evidence" value="ECO:0007669"/>
    <property type="project" value="TreeGrafter"/>
</dbReference>
<comment type="PTM">
    <text evidence="7">4'-phosphopantetheine is transferred from CoA to a specific serine of apo-ACP by AcpS. This modification is essential for activity because fatty acids are bound in thioester linkage to the sulfhydryl of the prosthetic group.</text>
</comment>
<evidence type="ECO:0000256" key="1">
    <source>
        <dbReference type="ARBA" id="ARBA00022450"/>
    </source>
</evidence>
<name>A0A6N3CJM8_9FIRM</name>
<keyword evidence="6 7" id="KW-0275">Fatty acid biosynthesis</keyword>
<sequence length="74" mass="8561">MFEKIQEMMVESLSLEKDDIKLESTFESLEIDSLDVFELVTEIEEEFDIEIEDAENLKSVQDLVAYIEGKVAVK</sequence>
<keyword evidence="1 7" id="KW-0596">Phosphopantetheine</keyword>
<evidence type="ECO:0000313" key="10">
    <source>
        <dbReference type="EMBL" id="VYU16920.1"/>
    </source>
</evidence>
<dbReference type="GO" id="GO:0000036">
    <property type="term" value="F:acyl carrier activity"/>
    <property type="evidence" value="ECO:0007669"/>
    <property type="project" value="UniProtKB-UniRule"/>
</dbReference>
<evidence type="ECO:0000313" key="9">
    <source>
        <dbReference type="EMBL" id="MBU5336969.1"/>
    </source>
</evidence>
<dbReference type="Pfam" id="PF00550">
    <property type="entry name" value="PP-binding"/>
    <property type="match status" value="1"/>
</dbReference>
<organism evidence="10">
    <name type="scientific">Intestinibacter bartlettii</name>
    <dbReference type="NCBI Taxonomy" id="261299"/>
    <lineage>
        <taxon>Bacteria</taxon>
        <taxon>Bacillati</taxon>
        <taxon>Bacillota</taxon>
        <taxon>Clostridia</taxon>
        <taxon>Peptostreptococcales</taxon>
        <taxon>Peptostreptococcaceae</taxon>
        <taxon>Intestinibacter</taxon>
    </lineage>
</organism>
<feature type="modified residue" description="O-(pantetheine 4'-phosphoryl)serine" evidence="7">
    <location>
        <position position="33"/>
    </location>
</feature>
<evidence type="ECO:0000256" key="3">
    <source>
        <dbReference type="ARBA" id="ARBA00022553"/>
    </source>
</evidence>
<dbReference type="InterPro" id="IPR036736">
    <property type="entry name" value="ACP-like_sf"/>
</dbReference>
<protein>
    <recommendedName>
        <fullName evidence="7">Acyl carrier protein</fullName>
        <shortName evidence="7">ACP</shortName>
    </recommendedName>
</protein>
<dbReference type="NCBIfam" id="NF002150">
    <property type="entry name" value="PRK00982.1-4"/>
    <property type="match status" value="1"/>
</dbReference>
<dbReference type="InterPro" id="IPR003231">
    <property type="entry name" value="ACP"/>
</dbReference>
<keyword evidence="2 7" id="KW-0444">Lipid biosynthesis</keyword>